<dbReference type="InterPro" id="IPR013830">
    <property type="entry name" value="SGNH_hydro"/>
</dbReference>
<evidence type="ECO:0000313" key="2">
    <source>
        <dbReference type="EMBL" id="KRO30452.1"/>
    </source>
</evidence>
<dbReference type="EMBL" id="LIAS01000117">
    <property type="protein sequence ID" value="KRO30452.1"/>
    <property type="molecule type" value="Genomic_DNA"/>
</dbReference>
<dbReference type="AlphaFoldDB" id="A0A0R2NX49"/>
<dbReference type="Pfam" id="PF13472">
    <property type="entry name" value="Lipase_GDSL_2"/>
    <property type="match status" value="1"/>
</dbReference>
<sequence>MSYNRFIALGDSMTEGMQDEKIKGNYRGWADRVADVMASNYENFTYANLAIRGKKVGQVLREQVPVALGLVNGPSTIISFHAGANDVIRPKYDPVKTFAEYDQAVRALIQSGATVMLFCVLEDSGAKTRAAKVWKLRFEAFNANVRKIASEVGAILLDPNQESSWRHPGFIHEDRLHLNSLGHYRVAQAVLARLSLPHDQSWRTPLPPPVKLPLVGQIKQNLRWFILYGIPWAIRRIRKKSSGDGRSPKYPAPTTWKP</sequence>
<evidence type="ECO:0000313" key="3">
    <source>
        <dbReference type="Proteomes" id="UP000053941"/>
    </source>
</evidence>
<feature type="domain" description="SGNH hydrolase-type esterase" evidence="1">
    <location>
        <begin position="8"/>
        <end position="183"/>
    </location>
</feature>
<dbReference type="InterPro" id="IPR053140">
    <property type="entry name" value="GDSL_Rv0518-like"/>
</dbReference>
<dbReference type="PANTHER" id="PTHR43784:SF2">
    <property type="entry name" value="GDSL-LIKE LIPASE_ACYLHYDROLASE, PUTATIVE (AFU_ORTHOLOGUE AFUA_2G00820)-RELATED"/>
    <property type="match status" value="1"/>
</dbReference>
<dbReference type="Gene3D" id="3.40.50.1110">
    <property type="entry name" value="SGNH hydrolase"/>
    <property type="match status" value="1"/>
</dbReference>
<accession>A0A0R2NX49</accession>
<name>A0A0R2NX49_9ACTN</name>
<dbReference type="PANTHER" id="PTHR43784">
    <property type="entry name" value="GDSL-LIKE LIPASE/ACYLHYDROLASE, PUTATIVE (AFU_ORTHOLOGUE AFUA_2G00820)-RELATED"/>
    <property type="match status" value="1"/>
</dbReference>
<evidence type="ECO:0000259" key="1">
    <source>
        <dbReference type="Pfam" id="PF13472"/>
    </source>
</evidence>
<comment type="caution">
    <text evidence="2">The sequence shown here is derived from an EMBL/GenBank/DDBJ whole genome shotgun (WGS) entry which is preliminary data.</text>
</comment>
<protein>
    <submittedName>
        <fullName evidence="2">Lysophospholipase</fullName>
    </submittedName>
</protein>
<dbReference type="Proteomes" id="UP000053941">
    <property type="component" value="Unassembled WGS sequence"/>
</dbReference>
<dbReference type="SUPFAM" id="SSF52266">
    <property type="entry name" value="SGNH hydrolase"/>
    <property type="match status" value="1"/>
</dbReference>
<dbReference type="InterPro" id="IPR036514">
    <property type="entry name" value="SGNH_hydro_sf"/>
</dbReference>
<organism evidence="2 3">
    <name type="scientific">Actinobacteria bacterium BACL2 MAG-120802-bin41</name>
    <dbReference type="NCBI Taxonomy" id="1655568"/>
    <lineage>
        <taxon>Bacteria</taxon>
        <taxon>Bacillati</taxon>
        <taxon>Actinomycetota</taxon>
        <taxon>Actinomycetes</taxon>
        <taxon>Actinomycetes incertae sedis</taxon>
        <taxon>ac1 cluster</taxon>
    </lineage>
</organism>
<gene>
    <name evidence="2" type="ORF">ABR60_00840</name>
</gene>
<dbReference type="CDD" id="cd01832">
    <property type="entry name" value="SGNH_hydrolase_like_1"/>
    <property type="match status" value="1"/>
</dbReference>
<proteinExistence type="predicted"/>
<reference evidence="2 3" key="1">
    <citation type="submission" date="2015-10" db="EMBL/GenBank/DDBJ databases">
        <title>Metagenome-Assembled Genomes uncover a global brackish microbiome.</title>
        <authorList>
            <person name="Hugerth L.W."/>
            <person name="Larsson J."/>
            <person name="Alneberg J."/>
            <person name="Lindh M.V."/>
            <person name="Legrand C."/>
            <person name="Pinhassi J."/>
            <person name="Andersson A.F."/>
        </authorList>
    </citation>
    <scope>NUCLEOTIDE SEQUENCE [LARGE SCALE GENOMIC DNA]</scope>
    <source>
        <strain evidence="2">BACL2 MAG-120802-bin41</strain>
    </source>
</reference>